<gene>
    <name evidence="2" type="ORF">BGZ65_006602</name>
</gene>
<comment type="caution">
    <text evidence="2">The sequence shown here is derived from an EMBL/GenBank/DDBJ whole genome shotgun (WGS) entry which is preliminary data.</text>
</comment>
<feature type="region of interest" description="Disordered" evidence="1">
    <location>
        <begin position="261"/>
        <end position="298"/>
    </location>
</feature>
<accession>A0A9P6JHC2</accession>
<feature type="compositionally biased region" description="Basic and acidic residues" evidence="1">
    <location>
        <begin position="53"/>
        <end position="73"/>
    </location>
</feature>
<feature type="non-terminal residue" evidence="2">
    <location>
        <position position="1"/>
    </location>
</feature>
<evidence type="ECO:0000256" key="1">
    <source>
        <dbReference type="SAM" id="MobiDB-lite"/>
    </source>
</evidence>
<evidence type="ECO:0000313" key="2">
    <source>
        <dbReference type="EMBL" id="KAF9979422.1"/>
    </source>
</evidence>
<protein>
    <submittedName>
        <fullName evidence="2">Uncharacterized protein</fullName>
    </submittedName>
</protein>
<organism evidence="2 3">
    <name type="scientific">Modicella reniformis</name>
    <dbReference type="NCBI Taxonomy" id="1440133"/>
    <lineage>
        <taxon>Eukaryota</taxon>
        <taxon>Fungi</taxon>
        <taxon>Fungi incertae sedis</taxon>
        <taxon>Mucoromycota</taxon>
        <taxon>Mortierellomycotina</taxon>
        <taxon>Mortierellomycetes</taxon>
        <taxon>Mortierellales</taxon>
        <taxon>Mortierellaceae</taxon>
        <taxon>Modicella</taxon>
    </lineage>
</organism>
<dbReference type="EMBL" id="JAAAHW010004061">
    <property type="protein sequence ID" value="KAF9979422.1"/>
    <property type="molecule type" value="Genomic_DNA"/>
</dbReference>
<reference evidence="2" key="1">
    <citation type="journal article" date="2020" name="Fungal Divers.">
        <title>Resolving the Mortierellaceae phylogeny through synthesis of multi-gene phylogenetics and phylogenomics.</title>
        <authorList>
            <person name="Vandepol N."/>
            <person name="Liber J."/>
            <person name="Desiro A."/>
            <person name="Na H."/>
            <person name="Kennedy M."/>
            <person name="Barry K."/>
            <person name="Grigoriev I.V."/>
            <person name="Miller A.N."/>
            <person name="O'Donnell K."/>
            <person name="Stajich J.E."/>
            <person name="Bonito G."/>
        </authorList>
    </citation>
    <scope>NUCLEOTIDE SEQUENCE</scope>
    <source>
        <strain evidence="2">MES-2147</strain>
    </source>
</reference>
<dbReference type="Proteomes" id="UP000749646">
    <property type="component" value="Unassembled WGS sequence"/>
</dbReference>
<proteinExistence type="predicted"/>
<evidence type="ECO:0000313" key="3">
    <source>
        <dbReference type="Proteomes" id="UP000749646"/>
    </source>
</evidence>
<name>A0A9P6JHC2_9FUNG</name>
<keyword evidence="3" id="KW-1185">Reference proteome</keyword>
<feature type="region of interest" description="Disordered" evidence="1">
    <location>
        <begin position="14"/>
        <end position="77"/>
    </location>
</feature>
<sequence>TAPEELSLSIEFMANNMGTESKEASPILPMENDSSGRSSDSENHTLQENVSDSDNRVLKHGRDDSDTTEESRSCRRKLSACEDSVDDLEDTWTSGRVVESAEEIRPSSIKRKRSNELFSVPLSPKESLNWPDACGMLSSSGMMCEDSQEPLDHSTCGPIPAKSQASVLLNRLSPSAQQSPLTIITTTTTTTATTTTTTTATTTRTDIVFVKAGMDVRELSPKSEQEANKMQEAMRLRSELAIGSRCSTEEVQLTKRKWEDDADMGTLGGGGRAESRRKTSDGGTNDLPTILLSPTIPTGSVAQDNIVVAPLGP</sequence>
<dbReference type="AlphaFoldDB" id="A0A9P6JHC2"/>